<dbReference type="EMBL" id="SRRH01001208">
    <property type="protein sequence ID" value="KAG6282251.1"/>
    <property type="molecule type" value="Genomic_DNA"/>
</dbReference>
<name>A0A9P7Q9E4_9HYPO</name>
<evidence type="ECO:0000313" key="1">
    <source>
        <dbReference type="EMBL" id="KAG6282251.1"/>
    </source>
</evidence>
<dbReference type="AlphaFoldDB" id="A0A9P7Q9E4"/>
<accession>A0A9P7Q9E4</accession>
<evidence type="ECO:0000313" key="2">
    <source>
        <dbReference type="Proteomes" id="UP000707071"/>
    </source>
</evidence>
<proteinExistence type="predicted"/>
<gene>
    <name evidence="1" type="ORF">E4U09_000729</name>
</gene>
<protein>
    <recommendedName>
        <fullName evidence="3">Retrotransposon gag domain-containing protein</fullName>
    </recommendedName>
</protein>
<keyword evidence="2" id="KW-1185">Reference proteome</keyword>
<comment type="caution">
    <text evidence="1">The sequence shown here is derived from an EMBL/GenBank/DDBJ whole genome shotgun (WGS) entry which is preliminary data.</text>
</comment>
<sequence length="285" mass="31465">MPTAVKHPQNIGTFDGSCDPERWLKKIRRAFRNANGGHDVEPSFHIQAIDDALEGEAVAFLWSSPQLRLVVERADAYSASSGDLLELEDALKERFAVSYENAQTLASASAEIAQNDGESLDSYLCRVLALLRRAGGRDKPLGANQEPLTQLEAFNLDEFIQRFVRGLHNKELIQEAIYRDVLAADSLRSAAEVIKRAARILESRKEEALSRARSARIPLMEQYIRNRSGVSANEELSRAYGLHPDLTDTWGGSMDNSVPLDSLMARLQPSMAHLGIPGAWSGAHS</sequence>
<feature type="non-terminal residue" evidence="1">
    <location>
        <position position="285"/>
    </location>
</feature>
<organism evidence="1 2">
    <name type="scientific">Claviceps aff. purpurea</name>
    <dbReference type="NCBI Taxonomy" id="1967640"/>
    <lineage>
        <taxon>Eukaryota</taxon>
        <taxon>Fungi</taxon>
        <taxon>Dikarya</taxon>
        <taxon>Ascomycota</taxon>
        <taxon>Pezizomycotina</taxon>
        <taxon>Sordariomycetes</taxon>
        <taxon>Hypocreomycetidae</taxon>
        <taxon>Hypocreales</taxon>
        <taxon>Clavicipitaceae</taxon>
        <taxon>Claviceps</taxon>
    </lineage>
</organism>
<evidence type="ECO:0008006" key="3">
    <source>
        <dbReference type="Google" id="ProtNLM"/>
    </source>
</evidence>
<reference evidence="1 2" key="1">
    <citation type="journal article" date="2020" name="bioRxiv">
        <title>Whole genome comparisons of ergot fungi reveals the divergence and evolution of species within the genus Claviceps are the result of varying mechanisms driving genome evolution and host range expansion.</title>
        <authorList>
            <person name="Wyka S.A."/>
            <person name="Mondo S.J."/>
            <person name="Liu M."/>
            <person name="Dettman J."/>
            <person name="Nalam V."/>
            <person name="Broders K.D."/>
        </authorList>
    </citation>
    <scope>NUCLEOTIDE SEQUENCE [LARGE SCALE GENOMIC DNA]</scope>
    <source>
        <strain evidence="1 2">Clav52</strain>
    </source>
</reference>
<dbReference type="Proteomes" id="UP000707071">
    <property type="component" value="Unassembled WGS sequence"/>
</dbReference>